<dbReference type="EMBL" id="JBEZUR010000058">
    <property type="protein sequence ID" value="MEU3557440.1"/>
    <property type="molecule type" value="Genomic_DNA"/>
</dbReference>
<feature type="transmembrane region" description="Helical" evidence="1">
    <location>
        <begin position="222"/>
        <end position="243"/>
    </location>
</feature>
<feature type="transmembrane region" description="Helical" evidence="1">
    <location>
        <begin position="36"/>
        <end position="56"/>
    </location>
</feature>
<comment type="caution">
    <text evidence="2">The sequence shown here is derived from an EMBL/GenBank/DDBJ whole genome shotgun (WGS) entry which is preliminary data.</text>
</comment>
<feature type="transmembrane region" description="Helical" evidence="1">
    <location>
        <begin position="94"/>
        <end position="115"/>
    </location>
</feature>
<evidence type="ECO:0000256" key="1">
    <source>
        <dbReference type="SAM" id="Phobius"/>
    </source>
</evidence>
<accession>A0ABV2YNW3</accession>
<feature type="transmembrane region" description="Helical" evidence="1">
    <location>
        <begin position="338"/>
        <end position="356"/>
    </location>
</feature>
<dbReference type="Proteomes" id="UP001550850">
    <property type="component" value="Unassembled WGS sequence"/>
</dbReference>
<keyword evidence="1" id="KW-1133">Transmembrane helix</keyword>
<evidence type="ECO:0000313" key="2">
    <source>
        <dbReference type="EMBL" id="MEU3557440.1"/>
    </source>
</evidence>
<evidence type="ECO:0000313" key="3">
    <source>
        <dbReference type="Proteomes" id="UP001550850"/>
    </source>
</evidence>
<gene>
    <name evidence="2" type="ORF">AB0E65_24985</name>
</gene>
<name>A0ABV2YNW3_9ACTN</name>
<keyword evidence="1" id="KW-0472">Membrane</keyword>
<proteinExistence type="predicted"/>
<sequence length="367" mass="39361">MSVTLRPPAPADLDDAPAPVRPPGGQAWAVLRLHRWALWAWTAYVALGAGLLLWAWGPAVNEMRSAVAACDMTARVAPPCATSVYMTANSYQDFLVWGFYAIFLAPILIGGWAAASLTGRELETGTAQLAWTQSVTPTRWLTTKLALPAVIAAAGTTLLLALYRLAHLEGAGPYRAIRGETRSWWQEDVFTATGVVMVPRVLCAVAVGVLLGLLLRRTLASLGTGLALMGAGTVAFVAGRHLLWPTEITYGSRTGSPMPHADLGHGNQHVADGEVTASGELVEGNGGAADWDCFDAARRHSGFDADGYFACLRKEGVTDVWTTYHPKSHFWPLQLVESGIWLAVATLAVFLSYRLLRDRTALREGAA</sequence>
<reference evidence="2 3" key="1">
    <citation type="submission" date="2024-06" db="EMBL/GenBank/DDBJ databases">
        <title>The Natural Products Discovery Center: Release of the First 8490 Sequenced Strains for Exploring Actinobacteria Biosynthetic Diversity.</title>
        <authorList>
            <person name="Kalkreuter E."/>
            <person name="Kautsar S.A."/>
            <person name="Yang D."/>
            <person name="Bader C.D."/>
            <person name="Teijaro C.N."/>
            <person name="Fluegel L."/>
            <person name="Davis C.M."/>
            <person name="Simpson J.R."/>
            <person name="Lauterbach L."/>
            <person name="Steele A.D."/>
            <person name="Gui C."/>
            <person name="Meng S."/>
            <person name="Li G."/>
            <person name="Viehrig K."/>
            <person name="Ye F."/>
            <person name="Su P."/>
            <person name="Kiefer A.F."/>
            <person name="Nichols A."/>
            <person name="Cepeda A.J."/>
            <person name="Yan W."/>
            <person name="Fan B."/>
            <person name="Jiang Y."/>
            <person name="Adhikari A."/>
            <person name="Zheng C.-J."/>
            <person name="Schuster L."/>
            <person name="Cowan T.M."/>
            <person name="Smanski M.J."/>
            <person name="Chevrette M.G."/>
            <person name="De Carvalho L.P.S."/>
            <person name="Shen B."/>
        </authorList>
    </citation>
    <scope>NUCLEOTIDE SEQUENCE [LARGE SCALE GENOMIC DNA]</scope>
    <source>
        <strain evidence="2 3">NPDC038104</strain>
    </source>
</reference>
<feature type="transmembrane region" description="Helical" evidence="1">
    <location>
        <begin position="145"/>
        <end position="166"/>
    </location>
</feature>
<dbReference type="RefSeq" id="WP_108951882.1">
    <property type="nucleotide sequence ID" value="NZ_BEVZ01000001.1"/>
</dbReference>
<organism evidence="2 3">
    <name type="scientific">Streptomyces fragilis</name>
    <dbReference type="NCBI Taxonomy" id="67301"/>
    <lineage>
        <taxon>Bacteria</taxon>
        <taxon>Bacillati</taxon>
        <taxon>Actinomycetota</taxon>
        <taxon>Actinomycetes</taxon>
        <taxon>Kitasatosporales</taxon>
        <taxon>Streptomycetaceae</taxon>
        <taxon>Streptomyces</taxon>
    </lineage>
</organism>
<protein>
    <submittedName>
        <fullName evidence="2">ABC transporter permease</fullName>
    </submittedName>
</protein>
<feature type="transmembrane region" description="Helical" evidence="1">
    <location>
        <begin position="189"/>
        <end position="215"/>
    </location>
</feature>
<keyword evidence="3" id="KW-1185">Reference proteome</keyword>
<keyword evidence="1" id="KW-0812">Transmembrane</keyword>